<dbReference type="AlphaFoldDB" id="A0A8J6DLS5"/>
<keyword evidence="3" id="KW-1185">Reference proteome</keyword>
<evidence type="ECO:0000313" key="2">
    <source>
        <dbReference type="EMBL" id="KAG8510923.1"/>
    </source>
</evidence>
<evidence type="ECO:0000256" key="1">
    <source>
        <dbReference type="SAM" id="MobiDB-lite"/>
    </source>
</evidence>
<comment type="caution">
    <text evidence="2">The sequence shown here is derived from an EMBL/GenBank/DDBJ whole genome shotgun (WGS) entry which is preliminary data.</text>
</comment>
<reference evidence="2" key="1">
    <citation type="journal article" date="2021" name="Evol. Appl.">
        <title>The genome of the Pyrenean desman and the effects of bottlenecks and inbreeding on the genomic landscape of an endangered species.</title>
        <authorList>
            <person name="Escoda L."/>
            <person name="Castresana J."/>
        </authorList>
    </citation>
    <scope>NUCLEOTIDE SEQUENCE</scope>
    <source>
        <strain evidence="2">IBE-C5619</strain>
    </source>
</reference>
<dbReference type="EMBL" id="JAGFMF010011861">
    <property type="protein sequence ID" value="KAG8510923.1"/>
    <property type="molecule type" value="Genomic_DNA"/>
</dbReference>
<gene>
    <name evidence="2" type="ORF">J0S82_010608</name>
</gene>
<organism evidence="2 3">
    <name type="scientific">Galemys pyrenaicus</name>
    <name type="common">Iberian desman</name>
    <name type="synonym">Pyrenean desman</name>
    <dbReference type="NCBI Taxonomy" id="202257"/>
    <lineage>
        <taxon>Eukaryota</taxon>
        <taxon>Metazoa</taxon>
        <taxon>Chordata</taxon>
        <taxon>Craniata</taxon>
        <taxon>Vertebrata</taxon>
        <taxon>Euteleostomi</taxon>
        <taxon>Mammalia</taxon>
        <taxon>Eutheria</taxon>
        <taxon>Laurasiatheria</taxon>
        <taxon>Eulipotyphla</taxon>
        <taxon>Talpidae</taxon>
        <taxon>Galemys</taxon>
    </lineage>
</organism>
<feature type="region of interest" description="Disordered" evidence="1">
    <location>
        <begin position="33"/>
        <end position="86"/>
    </location>
</feature>
<feature type="non-terminal residue" evidence="2">
    <location>
        <position position="86"/>
    </location>
</feature>
<protein>
    <submittedName>
        <fullName evidence="2">Uncharacterized protein</fullName>
    </submittedName>
</protein>
<proteinExistence type="predicted"/>
<evidence type="ECO:0000313" key="3">
    <source>
        <dbReference type="Proteomes" id="UP000700334"/>
    </source>
</evidence>
<feature type="compositionally biased region" description="Polar residues" evidence="1">
    <location>
        <begin position="77"/>
        <end position="86"/>
    </location>
</feature>
<dbReference type="Proteomes" id="UP000700334">
    <property type="component" value="Unassembled WGS sequence"/>
</dbReference>
<accession>A0A8J6DLS5</accession>
<name>A0A8J6DLS5_GALPY</name>
<sequence>MPNTLRLRQQTSVFTTGCDHEQQHWQQLRAVPAAVTAAPHGEEGNGAATPPETSPTHSSRPALDSQPELARHKEENSSATPSKMAH</sequence>